<dbReference type="EMBL" id="JANIID010000015">
    <property type="protein sequence ID" value="MCQ8771629.1"/>
    <property type="molecule type" value="Genomic_DNA"/>
</dbReference>
<dbReference type="RefSeq" id="WP_206329134.1">
    <property type="nucleotide sequence ID" value="NZ_JAATER010000051.1"/>
</dbReference>
<organism evidence="2 3">
    <name type="scientific">Streptomyces telluris</name>
    <dbReference type="NCBI Taxonomy" id="2720021"/>
    <lineage>
        <taxon>Bacteria</taxon>
        <taxon>Bacillati</taxon>
        <taxon>Actinomycetota</taxon>
        <taxon>Actinomycetes</taxon>
        <taxon>Kitasatosporales</taxon>
        <taxon>Streptomycetaceae</taxon>
        <taxon>Streptomyces</taxon>
    </lineage>
</organism>
<dbReference type="AlphaFoldDB" id="A0A9X2RN61"/>
<reference evidence="2" key="1">
    <citation type="submission" date="2022-06" db="EMBL/GenBank/DDBJ databases">
        <title>WGS of actinobacteria.</title>
        <authorList>
            <person name="Thawai C."/>
        </authorList>
    </citation>
    <scope>NUCLEOTIDE SEQUENCE</scope>
    <source>
        <strain evidence="2">AA8</strain>
    </source>
</reference>
<gene>
    <name evidence="2" type="ORF">NQU55_17930</name>
</gene>
<evidence type="ECO:0000313" key="3">
    <source>
        <dbReference type="Proteomes" id="UP001142374"/>
    </source>
</evidence>
<name>A0A9X2RN61_9ACTN</name>
<keyword evidence="1" id="KW-0472">Membrane</keyword>
<comment type="caution">
    <text evidence="2">The sequence shown here is derived from an EMBL/GenBank/DDBJ whole genome shotgun (WGS) entry which is preliminary data.</text>
</comment>
<feature type="transmembrane region" description="Helical" evidence="1">
    <location>
        <begin position="35"/>
        <end position="62"/>
    </location>
</feature>
<protein>
    <submittedName>
        <fullName evidence="2">Uncharacterized protein</fullName>
    </submittedName>
</protein>
<accession>A0A9X2RN61</accession>
<keyword evidence="1" id="KW-1133">Transmembrane helix</keyword>
<proteinExistence type="predicted"/>
<evidence type="ECO:0000313" key="2">
    <source>
        <dbReference type="EMBL" id="MCQ8771629.1"/>
    </source>
</evidence>
<dbReference type="Proteomes" id="UP001142374">
    <property type="component" value="Unassembled WGS sequence"/>
</dbReference>
<keyword evidence="3" id="KW-1185">Reference proteome</keyword>
<sequence>MGWYKLGPVPKPPKDVYAAAGRPRLRPGWIRPLGILGYIAVSPFMLIAIGYAALEAAAEAVLGPLLRTKKERQALRDEKARKERLRRDTALPGNGPVEVFDGDWHAEAGRLLLRWYTQSSHPNRLVILGADRVVLAGPRRRVTLGQDKKAQILDVLKADQAVVDGPFRSGFATGPLRIRFHDGSWLRLTAVDSVRDSLRG</sequence>
<keyword evidence="1" id="KW-0812">Transmembrane</keyword>
<evidence type="ECO:0000256" key="1">
    <source>
        <dbReference type="SAM" id="Phobius"/>
    </source>
</evidence>